<comment type="caution">
    <text evidence="4">The sequence shown here is derived from an EMBL/GenBank/DDBJ whole genome shotgun (WGS) entry which is preliminary data.</text>
</comment>
<reference evidence="4" key="1">
    <citation type="submission" date="2021-02" db="EMBL/GenBank/DDBJ databases">
        <authorList>
            <person name="Nowell W R."/>
        </authorList>
    </citation>
    <scope>NUCLEOTIDE SEQUENCE</scope>
</reference>
<proteinExistence type="predicted"/>
<feature type="signal peptide" evidence="3">
    <location>
        <begin position="1"/>
        <end position="19"/>
    </location>
</feature>
<keyword evidence="2" id="KW-0472">Membrane</keyword>
<gene>
    <name evidence="4" type="ORF">LUA448_LOCUS613</name>
</gene>
<name>A0A817PSL0_9BILA</name>
<evidence type="ECO:0000256" key="3">
    <source>
        <dbReference type="SAM" id="SignalP"/>
    </source>
</evidence>
<feature type="region of interest" description="Disordered" evidence="1">
    <location>
        <begin position="571"/>
        <end position="591"/>
    </location>
</feature>
<accession>A0A817PSL0</accession>
<dbReference type="Proteomes" id="UP000663833">
    <property type="component" value="Unassembled WGS sequence"/>
</dbReference>
<keyword evidence="2" id="KW-0812">Transmembrane</keyword>
<evidence type="ECO:0000256" key="2">
    <source>
        <dbReference type="SAM" id="Phobius"/>
    </source>
</evidence>
<dbReference type="AlphaFoldDB" id="A0A817PSL0"/>
<evidence type="ECO:0000313" key="5">
    <source>
        <dbReference type="Proteomes" id="UP000663833"/>
    </source>
</evidence>
<feature type="transmembrane region" description="Helical" evidence="2">
    <location>
        <begin position="619"/>
        <end position="643"/>
    </location>
</feature>
<keyword evidence="3" id="KW-0732">Signal</keyword>
<dbReference type="EMBL" id="CAJNYD010000013">
    <property type="protein sequence ID" value="CAF3174745.1"/>
    <property type="molecule type" value="Genomic_DNA"/>
</dbReference>
<protein>
    <submittedName>
        <fullName evidence="4">Uncharacterized protein</fullName>
    </submittedName>
</protein>
<feature type="chain" id="PRO_5032594693" evidence="3">
    <location>
        <begin position="20"/>
        <end position="675"/>
    </location>
</feature>
<sequence length="675" mass="73899">MLFRWWILVLLTQVKQFLADHYKGGSISWRPVSPYSLSSPVQVVITYRDSWALSRYACNDTTINTLGSYNDTTNSITASITCISSSAACTASQFTAISSTLYCTDFSTAFDVSTGSYYSKQNLALNSVIDIASRGASWSSEILMNAWSLVSHMDLTPISGKINSSPVSGSLPIIQFFVNELRVIQILASDWDSDQVVRCRWSYQSSTDECGSACFDLPNASLSPIDCAVTWTGVLRSADVANGLNQSTYVVSVTVEDFVNASSTTPLSSVPHQLLVQVSYQSVNACASRPSIGSFLLRNQACFAWSVGSTLVLTFYGSILPYCYNNDNHSIVAFVSSTPLNVQKGNIYRSSNYTWAVTISWTPTSDQVGLVPICAAAVDDYGQASDQNCVMIAVGATSFSILTPTFVQGTASPLGTTLSTQTRFSIQANLPLRRTKLNNTLIYIQGYDVAYYRTIDCKYSGDVYFVNKTLIFFVRNPSWTLGRTYYVNLGYGVATADQYCGTETYSLNGYYYWRFTIWNPQMSSTTTPPPTTTTATTHTVTTRVQGTTTYNTLFTTTGVPVYITSTSTSTTATTSTSATTTTTTSATTTTTGTTTTTQYISNAVVIYPKDMELACVQPVAISAVIITSVMIPIHFLAMINLFVKMNSLYHKNILGTRRAYRKHLKRVYTPVKSSV</sequence>
<organism evidence="4 5">
    <name type="scientific">Rotaria socialis</name>
    <dbReference type="NCBI Taxonomy" id="392032"/>
    <lineage>
        <taxon>Eukaryota</taxon>
        <taxon>Metazoa</taxon>
        <taxon>Spiralia</taxon>
        <taxon>Gnathifera</taxon>
        <taxon>Rotifera</taxon>
        <taxon>Eurotatoria</taxon>
        <taxon>Bdelloidea</taxon>
        <taxon>Philodinida</taxon>
        <taxon>Philodinidae</taxon>
        <taxon>Rotaria</taxon>
    </lineage>
</organism>
<evidence type="ECO:0000256" key="1">
    <source>
        <dbReference type="SAM" id="MobiDB-lite"/>
    </source>
</evidence>
<keyword evidence="2" id="KW-1133">Transmembrane helix</keyword>
<evidence type="ECO:0000313" key="4">
    <source>
        <dbReference type="EMBL" id="CAF3174745.1"/>
    </source>
</evidence>